<dbReference type="EMBL" id="LR721774">
    <property type="protein sequence ID" value="VVV42590.1"/>
    <property type="molecule type" value="Genomic_DNA"/>
</dbReference>
<dbReference type="Gramene" id="NC1G0134010.1">
    <property type="protein sequence ID" value="NC1G0134010.1:cds"/>
    <property type="gene ID" value="NC1G0134010"/>
</dbReference>
<dbReference type="AlphaFoldDB" id="A0A5K0VMK3"/>
<sequence length="111" mass="12187">MPTPEALSAAMLAAALAVEKRGVLMNMMVKDRPGHWTAKRLASWIMGGRWPWKGAGNTTTFIAVDAPSIRSSLACSASTQTRLLALTSKFWFPLVGHNTVLYHSFYYCIAL</sequence>
<reference evidence="1" key="1">
    <citation type="submission" date="2019-09" db="EMBL/GenBank/DDBJ databases">
        <authorList>
            <person name="Zhang L."/>
        </authorList>
    </citation>
    <scope>NUCLEOTIDE SEQUENCE</scope>
</reference>
<gene>
    <name evidence="1" type="ORF">NYM_LOCUS2218</name>
</gene>
<name>A0A5K0VMK3_9MAGN</name>
<proteinExistence type="predicted"/>
<protein>
    <submittedName>
        <fullName evidence="1">Uncharacterized protein</fullName>
    </submittedName>
</protein>
<evidence type="ECO:0000313" key="1">
    <source>
        <dbReference type="EMBL" id="VVV42590.1"/>
    </source>
</evidence>
<organism evidence="1">
    <name type="scientific">Nymphaea colorata</name>
    <name type="common">pocket water lily</name>
    <dbReference type="NCBI Taxonomy" id="210225"/>
    <lineage>
        <taxon>Eukaryota</taxon>
        <taxon>Viridiplantae</taxon>
        <taxon>Streptophyta</taxon>
        <taxon>Embryophyta</taxon>
        <taxon>Tracheophyta</taxon>
        <taxon>Spermatophyta</taxon>
        <taxon>Magnoliopsida</taxon>
        <taxon>Nymphaeales</taxon>
        <taxon>Nymphaeaceae</taxon>
        <taxon>Nymphaea</taxon>
    </lineage>
</organism>
<accession>A0A5K0VMK3</accession>